<organism evidence="1 2">
    <name type="scientific">Litoribrevibacter albus</name>
    <dbReference type="NCBI Taxonomy" id="1473156"/>
    <lineage>
        <taxon>Bacteria</taxon>
        <taxon>Pseudomonadati</taxon>
        <taxon>Pseudomonadota</taxon>
        <taxon>Gammaproteobacteria</taxon>
        <taxon>Oceanospirillales</taxon>
        <taxon>Oceanospirillaceae</taxon>
        <taxon>Litoribrevibacter</taxon>
    </lineage>
</organism>
<dbReference type="AlphaFoldDB" id="A0AA37SA80"/>
<reference evidence="1" key="2">
    <citation type="submission" date="2023-01" db="EMBL/GenBank/DDBJ databases">
        <title>Draft genome sequence of Litoribrevibacter albus strain NBRC 110071.</title>
        <authorList>
            <person name="Sun Q."/>
            <person name="Mori K."/>
        </authorList>
    </citation>
    <scope>NUCLEOTIDE SEQUENCE</scope>
    <source>
        <strain evidence="1">NBRC 110071</strain>
    </source>
</reference>
<sequence length="159" mass="18184">MTVTMISFELQSKLDESADTLSKALLTMGGVNNELGPYIRMSAPARWSSMSLADWPTNEVLFTSWITLFGVLPIDLHRFKFEETNEQGFKETSSSLMNRAWHHSRLITELDEGCLVTDTVQYQSKLGPVGRLFLPVYKAIFKHRHRRLISRYGQLCAVK</sequence>
<gene>
    <name evidence="1" type="ORF">GCM10007876_18150</name>
</gene>
<evidence type="ECO:0000313" key="1">
    <source>
        <dbReference type="EMBL" id="GLQ31336.1"/>
    </source>
</evidence>
<dbReference type="EMBL" id="BSNM01000011">
    <property type="protein sequence ID" value="GLQ31336.1"/>
    <property type="molecule type" value="Genomic_DNA"/>
</dbReference>
<dbReference type="Gene3D" id="3.30.530.20">
    <property type="match status" value="1"/>
</dbReference>
<keyword evidence="2" id="KW-1185">Reference proteome</keyword>
<protein>
    <submittedName>
        <fullName evidence="1">Uncharacterized protein</fullName>
    </submittedName>
</protein>
<accession>A0AA37SA80</accession>
<reference evidence="1" key="1">
    <citation type="journal article" date="2014" name="Int. J. Syst. Evol. Microbiol.">
        <title>Complete genome sequence of Corynebacterium casei LMG S-19264T (=DSM 44701T), isolated from a smear-ripened cheese.</title>
        <authorList>
            <consortium name="US DOE Joint Genome Institute (JGI-PGF)"/>
            <person name="Walter F."/>
            <person name="Albersmeier A."/>
            <person name="Kalinowski J."/>
            <person name="Ruckert C."/>
        </authorList>
    </citation>
    <scope>NUCLEOTIDE SEQUENCE</scope>
    <source>
        <strain evidence="1">NBRC 110071</strain>
    </source>
</reference>
<comment type="caution">
    <text evidence="1">The sequence shown here is derived from an EMBL/GenBank/DDBJ whole genome shotgun (WGS) entry which is preliminary data.</text>
</comment>
<name>A0AA37SA80_9GAMM</name>
<dbReference type="Proteomes" id="UP001161389">
    <property type="component" value="Unassembled WGS sequence"/>
</dbReference>
<evidence type="ECO:0000313" key="2">
    <source>
        <dbReference type="Proteomes" id="UP001161389"/>
    </source>
</evidence>
<dbReference type="InterPro" id="IPR023393">
    <property type="entry name" value="START-like_dom_sf"/>
</dbReference>
<proteinExistence type="predicted"/>